<keyword evidence="2 6" id="KW-0808">Transferase</keyword>
<dbReference type="NCBIfam" id="NF001752">
    <property type="entry name" value="PRK00481.1-1"/>
    <property type="match status" value="1"/>
</dbReference>
<keyword evidence="7" id="KW-1185">Reference proteome</keyword>
<dbReference type="PANTHER" id="PTHR11085:SF4">
    <property type="entry name" value="NAD-DEPENDENT PROTEIN DEACYLASE"/>
    <property type="match status" value="1"/>
</dbReference>
<name>A0A9Q8ZSZ8_9LACO</name>
<dbReference type="InterPro" id="IPR050134">
    <property type="entry name" value="NAD-dep_sirtuin_deacylases"/>
</dbReference>
<gene>
    <name evidence="6" type="ORF">M3M40_04660</name>
</gene>
<keyword evidence="6" id="KW-0012">Acyltransferase</keyword>
<dbReference type="InterPro" id="IPR003000">
    <property type="entry name" value="Sirtuin"/>
</dbReference>
<proteinExistence type="predicted"/>
<comment type="caution">
    <text evidence="4">Lacks conserved residue(s) required for the propagation of feature annotation.</text>
</comment>
<protein>
    <recommendedName>
        <fullName evidence="1">protein acetyllysine N-acetyltransferase</fullName>
        <ecNumber evidence="1">2.3.1.286</ecNumber>
    </recommendedName>
</protein>
<evidence type="ECO:0000259" key="5">
    <source>
        <dbReference type="PROSITE" id="PS50305"/>
    </source>
</evidence>
<dbReference type="PANTHER" id="PTHR11085">
    <property type="entry name" value="NAD-DEPENDENT PROTEIN DEACYLASE SIRTUIN-5, MITOCHONDRIAL-RELATED"/>
    <property type="match status" value="1"/>
</dbReference>
<dbReference type="PROSITE" id="PS50305">
    <property type="entry name" value="SIRTUIN"/>
    <property type="match status" value="1"/>
</dbReference>
<feature type="domain" description="Deacetylase sirtuin-type" evidence="5">
    <location>
        <begin position="1"/>
        <end position="241"/>
    </location>
</feature>
<evidence type="ECO:0000256" key="2">
    <source>
        <dbReference type="ARBA" id="ARBA00022679"/>
    </source>
</evidence>
<dbReference type="RefSeq" id="WP_252766305.1">
    <property type="nucleotide sequence ID" value="NZ_CP097119.1"/>
</dbReference>
<dbReference type="InterPro" id="IPR026591">
    <property type="entry name" value="Sirtuin_cat_small_dom_sf"/>
</dbReference>
<accession>A0A9Q8ZSZ8</accession>
<evidence type="ECO:0000256" key="3">
    <source>
        <dbReference type="ARBA" id="ARBA00023027"/>
    </source>
</evidence>
<evidence type="ECO:0000313" key="7">
    <source>
        <dbReference type="Proteomes" id="UP001055911"/>
    </source>
</evidence>
<dbReference type="InterPro" id="IPR026590">
    <property type="entry name" value="Ssirtuin_cat_dom"/>
</dbReference>
<dbReference type="EMBL" id="CP097119">
    <property type="protein sequence ID" value="USS88788.1"/>
    <property type="molecule type" value="Genomic_DNA"/>
</dbReference>
<dbReference type="Gene3D" id="3.40.50.1220">
    <property type="entry name" value="TPP-binding domain"/>
    <property type="match status" value="1"/>
</dbReference>
<dbReference type="Gene3D" id="3.30.1600.10">
    <property type="entry name" value="SIR2/SIRT2 'Small Domain"/>
    <property type="match status" value="1"/>
</dbReference>
<evidence type="ECO:0000256" key="1">
    <source>
        <dbReference type="ARBA" id="ARBA00012928"/>
    </source>
</evidence>
<dbReference type="EC" id="2.3.1.286" evidence="1"/>
<dbReference type="GO" id="GO:0017136">
    <property type="term" value="F:histone deacetylase activity, NAD-dependent"/>
    <property type="evidence" value="ECO:0007669"/>
    <property type="project" value="TreeGrafter"/>
</dbReference>
<evidence type="ECO:0000313" key="6">
    <source>
        <dbReference type="EMBL" id="USS88788.1"/>
    </source>
</evidence>
<keyword evidence="3" id="KW-0520">NAD</keyword>
<dbReference type="InterPro" id="IPR029035">
    <property type="entry name" value="DHS-like_NAD/FAD-binding_dom"/>
</dbReference>
<sequence length="241" mass="27222">MENFDALQTQVDQAQRIVFLTGAGVSTPSGIPDYRSKAGLYTNGHTNRPTEYYLSHDCLVDEPKVFYQFVMKNLYYPDAQPNVIQKKQAAFTNANRAEIVTQNIDNLYEQAGATHLHEFHGNLYRIYCQKCGMEVDYPTYAHSMYHELDGGILRPDVVLYGEGIDQEVAQASVNAVHNADLILIVGTSMRVYPFAGLLDYRQPHVPVVVINQERLDIPGVTAQYQLNATEVFDRLQVKENS</sequence>
<dbReference type="Pfam" id="PF02146">
    <property type="entry name" value="SIR2"/>
    <property type="match status" value="1"/>
</dbReference>
<reference evidence="6" key="1">
    <citation type="submission" date="2022-05" db="EMBL/GenBank/DDBJ databases">
        <authorList>
            <person name="Oliphant S.A."/>
            <person name="Watson-Haigh N.S."/>
            <person name="Sumby K.M."/>
            <person name="Gardner J.M."/>
            <person name="Jiranek V."/>
        </authorList>
    </citation>
    <scope>NUCLEOTIDE SEQUENCE</scope>
    <source>
        <strain evidence="6">KI4_B1</strain>
    </source>
</reference>
<organism evidence="6 7">
    <name type="scientific">Fructilactobacillus cliffordii</name>
    <dbReference type="NCBI Taxonomy" id="2940299"/>
    <lineage>
        <taxon>Bacteria</taxon>
        <taxon>Bacillati</taxon>
        <taxon>Bacillota</taxon>
        <taxon>Bacilli</taxon>
        <taxon>Lactobacillales</taxon>
        <taxon>Lactobacillaceae</taxon>
        <taxon>Fructilactobacillus</taxon>
    </lineage>
</organism>
<dbReference type="GO" id="GO:0070403">
    <property type="term" value="F:NAD+ binding"/>
    <property type="evidence" value="ECO:0007669"/>
    <property type="project" value="InterPro"/>
</dbReference>
<dbReference type="AlphaFoldDB" id="A0A9Q8ZSZ8"/>
<evidence type="ECO:0000256" key="4">
    <source>
        <dbReference type="PROSITE-ProRule" id="PRU00236"/>
    </source>
</evidence>
<dbReference type="SUPFAM" id="SSF52467">
    <property type="entry name" value="DHS-like NAD/FAD-binding domain"/>
    <property type="match status" value="1"/>
</dbReference>
<dbReference type="Proteomes" id="UP001055911">
    <property type="component" value="Chromosome"/>
</dbReference>